<evidence type="ECO:0000313" key="1">
    <source>
        <dbReference type="EMBL" id="QPH39442.1"/>
    </source>
</evidence>
<dbReference type="EMBL" id="CP064939">
    <property type="protein sequence ID" value="QPH39442.1"/>
    <property type="molecule type" value="Genomic_DNA"/>
</dbReference>
<dbReference type="RefSeq" id="WP_196098909.1">
    <property type="nucleotide sequence ID" value="NZ_CP064939.1"/>
</dbReference>
<evidence type="ECO:0000313" key="2">
    <source>
        <dbReference type="Proteomes" id="UP000594759"/>
    </source>
</evidence>
<accession>A0A7S9PZA7</accession>
<sequence>MTVIDIYIKSDFVRKYRSICEKYNDFNNRMRGDNILLYKKMFDKLNINYTYNKKESFFKLENFIADYKFNLNLILKGGLVEALIYIETEDDFLKPSGRFDFIAEQIDKEFDRKKYNLPKYCSEQELECIVEELLSLYQDLRTEFRNSA</sequence>
<dbReference type="Proteomes" id="UP000594759">
    <property type="component" value="Chromosome"/>
</dbReference>
<dbReference type="AlphaFoldDB" id="A0A7S9PZA7"/>
<name>A0A7S9PZA7_9SPHI</name>
<proteinExistence type="predicted"/>
<dbReference type="KEGG" id="pex:IZT61_20760"/>
<protein>
    <submittedName>
        <fullName evidence="1">Uncharacterized protein</fullName>
    </submittedName>
</protein>
<reference evidence="1 2" key="1">
    <citation type="submission" date="2020-11" db="EMBL/GenBank/DDBJ databases">
        <title>Pedobacter endophytica, an endophytic bacteria isolated form Carex pumila.</title>
        <authorList>
            <person name="Peng Y."/>
            <person name="Jiang L."/>
            <person name="Lee J."/>
        </authorList>
    </citation>
    <scope>NUCLEOTIDE SEQUENCE [LARGE SCALE GENOMIC DNA]</scope>
    <source>
        <strain evidence="1 2">JBR3-12</strain>
    </source>
</reference>
<keyword evidence="2" id="KW-1185">Reference proteome</keyword>
<gene>
    <name evidence="1" type="ORF">IZT61_20760</name>
</gene>
<organism evidence="1 2">
    <name type="scientific">Pedobacter endophyticus</name>
    <dbReference type="NCBI Taxonomy" id="2789740"/>
    <lineage>
        <taxon>Bacteria</taxon>
        <taxon>Pseudomonadati</taxon>
        <taxon>Bacteroidota</taxon>
        <taxon>Sphingobacteriia</taxon>
        <taxon>Sphingobacteriales</taxon>
        <taxon>Sphingobacteriaceae</taxon>
        <taxon>Pedobacter</taxon>
    </lineage>
</organism>